<dbReference type="EMBL" id="CP012159">
    <property type="protein sequence ID" value="AKT43443.1"/>
    <property type="molecule type" value="Genomic_DNA"/>
</dbReference>
<evidence type="ECO:0000313" key="3">
    <source>
        <dbReference type="Proteomes" id="UP000067626"/>
    </source>
</evidence>
<dbReference type="OrthoDB" id="9911020at2"/>
<protein>
    <recommendedName>
        <fullName evidence="4">Secreted protein</fullName>
    </recommendedName>
</protein>
<reference evidence="2 3" key="1">
    <citation type="submission" date="2015-07" db="EMBL/GenBank/DDBJ databases">
        <title>Genome analysis of myxobacterium Chondromyces crocatus Cm c5 reveals a high potential for natural compound synthesis and the genetic basis for the loss of fruiting body formation.</title>
        <authorList>
            <person name="Zaburannyi N."/>
            <person name="Bunk B."/>
            <person name="Maier J."/>
            <person name="Overmann J."/>
            <person name="Mueller R."/>
        </authorList>
    </citation>
    <scope>NUCLEOTIDE SEQUENCE [LARGE SCALE GENOMIC DNA]</scope>
    <source>
        <strain evidence="2 3">Cm c5</strain>
    </source>
</reference>
<feature type="signal peptide" evidence="1">
    <location>
        <begin position="1"/>
        <end position="18"/>
    </location>
</feature>
<gene>
    <name evidence="2" type="ORF">CMC5_076750</name>
</gene>
<dbReference type="Proteomes" id="UP000067626">
    <property type="component" value="Chromosome"/>
</dbReference>
<dbReference type="AlphaFoldDB" id="A0A0K1ES46"/>
<evidence type="ECO:0008006" key="4">
    <source>
        <dbReference type="Google" id="ProtNLM"/>
    </source>
</evidence>
<keyword evidence="3" id="KW-1185">Reference proteome</keyword>
<accession>A0A0K1ES46</accession>
<sequence>MKALFLFLGLSAPLLVTAACGRGGEGPASHDKTGAPPCDAYVARLEACSASAPAELREAHAAAIREARDRFEQKVELAETDPERLPLEETCKQLTDSLSERAGCP</sequence>
<organism evidence="2 3">
    <name type="scientific">Chondromyces crocatus</name>
    <dbReference type="NCBI Taxonomy" id="52"/>
    <lineage>
        <taxon>Bacteria</taxon>
        <taxon>Pseudomonadati</taxon>
        <taxon>Myxococcota</taxon>
        <taxon>Polyangia</taxon>
        <taxon>Polyangiales</taxon>
        <taxon>Polyangiaceae</taxon>
        <taxon>Chondromyces</taxon>
    </lineage>
</organism>
<dbReference type="STRING" id="52.CMC5_076750"/>
<feature type="chain" id="PRO_5005459902" description="Secreted protein" evidence="1">
    <location>
        <begin position="19"/>
        <end position="105"/>
    </location>
</feature>
<evidence type="ECO:0000313" key="2">
    <source>
        <dbReference type="EMBL" id="AKT43443.1"/>
    </source>
</evidence>
<keyword evidence="1" id="KW-0732">Signal</keyword>
<name>A0A0K1ES46_CHOCO</name>
<evidence type="ECO:0000256" key="1">
    <source>
        <dbReference type="SAM" id="SignalP"/>
    </source>
</evidence>
<dbReference type="RefSeq" id="WP_050434906.1">
    <property type="nucleotide sequence ID" value="NZ_CP012159.1"/>
</dbReference>
<dbReference type="PROSITE" id="PS51257">
    <property type="entry name" value="PROKAR_LIPOPROTEIN"/>
    <property type="match status" value="1"/>
</dbReference>
<proteinExistence type="predicted"/>
<dbReference type="KEGG" id="ccro:CMC5_076750"/>